<protein>
    <recommendedName>
        <fullName evidence="1">Acetyl-CoA hydrolase/transferase C-terminal domain-containing protein</fullName>
    </recommendedName>
</protein>
<dbReference type="InterPro" id="IPR038460">
    <property type="entry name" value="AcetylCoA_hyd_C_sf"/>
</dbReference>
<sequence>MHRMPLFTQDNQDVLDFLQQKLGNNWQIGTPLGIGKPNPLMNALYHHVVKKPDIVMSLFTALSLEVPKGDSLLEQRFLSAFTSRYFKDYPELAYIEDIKKDRVPKHIHLKEFYFQSGQFLGTPSAQQNYISCNYTHVARDMVNQGINVIVQMIAVDRQGEKPRYSLSCNPDLTLDVIRIAAQKKCPRPLVIAMVNESLPFLEGDAVVAEDFFDVIVDNPADYFEPYAPPARPISVVDHSIGLHVSTLIQDNGTLQIGIGSLADAVVYSSILRHQQQTDYQAALKALNIKQRYGQLIDQHGGDAPFQDGLFAASEMFVEGFMHLFKAGVIKRKVYEDAEIQQLLNEEQITEDVSALTLTTLVDQGIINQQLTAQAVQRLQHVGIFKDCLSFSNGTLYDAEGNKLGHDLNKPKHLKRITSHALNQQLEKGAVLHAAFFLGSKRFYQFLRDLSDNERQLFLMTPVSQINQLYRSEAIDRAQRINARFINTCMKVDLTGAAISDTLKNHQVVSGVGGQYNFVAMAHALYHSRSILMLKSTHGSGKQRESNIVWQYPECTIPRHLRDIVVTEYGIADLRGESDETCIQRLICIADSAFQEDLRTTAIKYGKLRSDWLIPAAYQNNTPEAIGQALKPLQKNNLFGAFPFGQDFTEQEQQIIQALTWLKKQQSSRWLTLKLIASALFVSAEKDMQPLIDMMQFQQTRGFQEKLMRRLFIRALKKTC</sequence>
<dbReference type="GO" id="GO:0006083">
    <property type="term" value="P:acetate metabolic process"/>
    <property type="evidence" value="ECO:0007669"/>
    <property type="project" value="InterPro"/>
</dbReference>
<reference evidence="2" key="2">
    <citation type="submission" date="2020-09" db="EMBL/GenBank/DDBJ databases">
        <authorList>
            <person name="Sun Q."/>
            <person name="Zhou Y."/>
        </authorList>
    </citation>
    <scope>NUCLEOTIDE SEQUENCE</scope>
    <source>
        <strain evidence="2">CGMCC 1.12181</strain>
    </source>
</reference>
<organism evidence="2 3">
    <name type="scientific">Marinicella pacifica</name>
    <dbReference type="NCBI Taxonomy" id="1171543"/>
    <lineage>
        <taxon>Bacteria</taxon>
        <taxon>Pseudomonadati</taxon>
        <taxon>Pseudomonadota</taxon>
        <taxon>Gammaproteobacteria</taxon>
        <taxon>Lysobacterales</taxon>
        <taxon>Marinicellaceae</taxon>
        <taxon>Marinicella</taxon>
    </lineage>
</organism>
<keyword evidence="3" id="KW-1185">Reference proteome</keyword>
<accession>A0A917FMK1</accession>
<dbReference type="AlphaFoldDB" id="A0A917FMK1"/>
<dbReference type="Proteomes" id="UP000605253">
    <property type="component" value="Unassembled WGS sequence"/>
</dbReference>
<evidence type="ECO:0000313" key="2">
    <source>
        <dbReference type="EMBL" id="GGF89535.1"/>
    </source>
</evidence>
<feature type="domain" description="Acetyl-CoA hydrolase/transferase C-terminal" evidence="1">
    <location>
        <begin position="438"/>
        <end position="600"/>
    </location>
</feature>
<dbReference type="Pfam" id="PF13336">
    <property type="entry name" value="AcetylCoA_hyd_C"/>
    <property type="match status" value="1"/>
</dbReference>
<dbReference type="GO" id="GO:0008775">
    <property type="term" value="F:acetate CoA-transferase activity"/>
    <property type="evidence" value="ECO:0007669"/>
    <property type="project" value="InterPro"/>
</dbReference>
<dbReference type="Gene3D" id="3.30.750.70">
    <property type="entry name" value="4-hydroxybutyrate coenzyme like domains"/>
    <property type="match status" value="1"/>
</dbReference>
<reference evidence="2" key="1">
    <citation type="journal article" date="2014" name="Int. J. Syst. Evol. Microbiol.">
        <title>Complete genome sequence of Corynebacterium casei LMG S-19264T (=DSM 44701T), isolated from a smear-ripened cheese.</title>
        <authorList>
            <consortium name="US DOE Joint Genome Institute (JGI-PGF)"/>
            <person name="Walter F."/>
            <person name="Albersmeier A."/>
            <person name="Kalinowski J."/>
            <person name="Ruckert C."/>
        </authorList>
    </citation>
    <scope>NUCLEOTIDE SEQUENCE</scope>
    <source>
        <strain evidence="2">CGMCC 1.12181</strain>
    </source>
</reference>
<dbReference type="InterPro" id="IPR046433">
    <property type="entry name" value="ActCoA_hydro"/>
</dbReference>
<evidence type="ECO:0000313" key="3">
    <source>
        <dbReference type="Proteomes" id="UP000605253"/>
    </source>
</evidence>
<dbReference type="InterPro" id="IPR026888">
    <property type="entry name" value="AcetylCoA_hyd_C"/>
</dbReference>
<dbReference type="PANTHER" id="PTHR21432:SF20">
    <property type="entry name" value="ACETYL-COA HYDROLASE"/>
    <property type="match status" value="1"/>
</dbReference>
<evidence type="ECO:0000259" key="1">
    <source>
        <dbReference type="Pfam" id="PF13336"/>
    </source>
</evidence>
<name>A0A917FMK1_9GAMM</name>
<dbReference type="Gene3D" id="3.40.1080.10">
    <property type="entry name" value="Glutaconate Coenzyme A-transferase"/>
    <property type="match status" value="1"/>
</dbReference>
<dbReference type="InterPro" id="IPR037171">
    <property type="entry name" value="NagB/RpiA_transferase-like"/>
</dbReference>
<dbReference type="Gene3D" id="3.40.1080.20">
    <property type="entry name" value="Acetyl-CoA hydrolase/transferase C-terminal domain"/>
    <property type="match status" value="1"/>
</dbReference>
<dbReference type="EMBL" id="BMEO01000003">
    <property type="protein sequence ID" value="GGF89535.1"/>
    <property type="molecule type" value="Genomic_DNA"/>
</dbReference>
<dbReference type="SUPFAM" id="SSF100950">
    <property type="entry name" value="NagB/RpiA/CoA transferase-like"/>
    <property type="match status" value="1"/>
</dbReference>
<proteinExistence type="predicted"/>
<gene>
    <name evidence="2" type="ORF">GCM10011365_08400</name>
</gene>
<dbReference type="PANTHER" id="PTHR21432">
    <property type="entry name" value="ACETYL-COA HYDROLASE-RELATED"/>
    <property type="match status" value="1"/>
</dbReference>
<comment type="caution">
    <text evidence="2">The sequence shown here is derived from an EMBL/GenBank/DDBJ whole genome shotgun (WGS) entry which is preliminary data.</text>
</comment>